<name>A0A1H5Y027_9PSEU</name>
<dbReference type="InterPro" id="IPR000073">
    <property type="entry name" value="AB_hydrolase_1"/>
</dbReference>
<dbReference type="Proteomes" id="UP000199690">
    <property type="component" value="Unassembled WGS sequence"/>
</dbReference>
<dbReference type="InterPro" id="IPR029058">
    <property type="entry name" value="AB_hydrolase_fold"/>
</dbReference>
<proteinExistence type="predicted"/>
<dbReference type="Proteomes" id="UP000236729">
    <property type="component" value="Unassembled WGS sequence"/>
</dbReference>
<dbReference type="Gene3D" id="3.40.50.1820">
    <property type="entry name" value="alpha/beta hydrolase"/>
    <property type="match status" value="1"/>
</dbReference>
<accession>A0A1I2FZB7</accession>
<evidence type="ECO:0000313" key="4">
    <source>
        <dbReference type="Proteomes" id="UP000199690"/>
    </source>
</evidence>
<dbReference type="EMBL" id="FOME01000019">
    <property type="protein sequence ID" value="SFF09856.1"/>
    <property type="molecule type" value="Genomic_DNA"/>
</dbReference>
<evidence type="ECO:0000313" key="5">
    <source>
        <dbReference type="Proteomes" id="UP000236729"/>
    </source>
</evidence>
<sequence length="283" mass="29939">MTDIRTGTAEVPGATLHYETRGTGPVLLLIPGGSGDAGIFDGMAAELADRYTVVSYDPRCFSRSREDSAPGGQRVEVHSADARRVLDLVARPGEPTAVLGTSSGAIVALDLLARFPDPPRVVIAHEPPSVELLPDAAQHRAMFREVRETYLRDGAAAAMGVLAAGTSGGDNAPEPAEPPHSEAMDRMVANLPVFLEHILAQFTAHVPDLDALSSRADRLVLAAGRDSAGQLLRRPAEHIAQRTGAGFAEFPGGHVGATERPAEFAAALHRTLEAQVARWTVDR</sequence>
<dbReference type="SUPFAM" id="SSF53474">
    <property type="entry name" value="alpha/beta-Hydrolases"/>
    <property type="match status" value="1"/>
</dbReference>
<organism evidence="2 5">
    <name type="scientific">Saccharopolyspora kobensis</name>
    <dbReference type="NCBI Taxonomy" id="146035"/>
    <lineage>
        <taxon>Bacteria</taxon>
        <taxon>Bacillati</taxon>
        <taxon>Actinomycetota</taxon>
        <taxon>Actinomycetes</taxon>
        <taxon>Pseudonocardiales</taxon>
        <taxon>Pseudonocardiaceae</taxon>
        <taxon>Saccharopolyspora</taxon>
    </lineage>
</organism>
<reference evidence="2" key="1">
    <citation type="submission" date="2016-10" db="EMBL/GenBank/DDBJ databases">
        <authorList>
            <person name="de Groot N.N."/>
        </authorList>
    </citation>
    <scope>NUCLEOTIDE SEQUENCE [LARGE SCALE GENOMIC DNA]</scope>
    <source>
        <strain evidence="2">ATCC 20501</strain>
    </source>
</reference>
<evidence type="ECO:0000259" key="1">
    <source>
        <dbReference type="Pfam" id="PF00561"/>
    </source>
</evidence>
<accession>A0A1H5Y027</accession>
<feature type="domain" description="AB hydrolase-1" evidence="1">
    <location>
        <begin position="25"/>
        <end position="254"/>
    </location>
</feature>
<dbReference type="SMR" id="A0A1H5Y027"/>
<dbReference type="EMBL" id="FNVB01000002">
    <property type="protein sequence ID" value="SEG17222.1"/>
    <property type="molecule type" value="Genomic_DNA"/>
</dbReference>
<dbReference type="Pfam" id="PF00561">
    <property type="entry name" value="Abhydrolase_1"/>
    <property type="match status" value="1"/>
</dbReference>
<keyword evidence="4" id="KW-1185">Reference proteome</keyword>
<gene>
    <name evidence="2" type="ORF">SAMN02982929_01701</name>
    <name evidence="3" type="ORF">SAMN05216506_11941</name>
</gene>
<evidence type="ECO:0000313" key="2">
    <source>
        <dbReference type="EMBL" id="SEG17222.1"/>
    </source>
</evidence>
<protein>
    <submittedName>
        <fullName evidence="2">Pimeloyl-ACP methyl ester carboxylesterase</fullName>
    </submittedName>
</protein>
<dbReference type="RefSeq" id="WP_093358114.1">
    <property type="nucleotide sequence ID" value="NZ_FNVB01000002.1"/>
</dbReference>
<dbReference type="GO" id="GO:0003824">
    <property type="term" value="F:catalytic activity"/>
    <property type="evidence" value="ECO:0007669"/>
    <property type="project" value="UniProtKB-ARBA"/>
</dbReference>
<evidence type="ECO:0000313" key="3">
    <source>
        <dbReference type="EMBL" id="SFF09856.1"/>
    </source>
</evidence>
<reference evidence="4 5" key="2">
    <citation type="submission" date="2016-10" db="EMBL/GenBank/DDBJ databases">
        <authorList>
            <person name="Varghese N."/>
            <person name="Submissions S."/>
        </authorList>
    </citation>
    <scope>NUCLEOTIDE SEQUENCE [LARGE SCALE GENOMIC DNA]</scope>
    <source>
        <strain evidence="5">ATCC 20501</strain>
        <strain evidence="3 4">CGMCC 4.3529</strain>
    </source>
</reference>
<dbReference type="AlphaFoldDB" id="A0A1H5Y027"/>